<organism evidence="8 9">
    <name type="scientific">Macrococcus carouselicus</name>
    <dbReference type="NCBI Taxonomy" id="69969"/>
    <lineage>
        <taxon>Bacteria</taxon>
        <taxon>Bacillati</taxon>
        <taxon>Bacillota</taxon>
        <taxon>Bacilli</taxon>
        <taxon>Bacillales</taxon>
        <taxon>Staphylococcaceae</taxon>
        <taxon>Macrococcus</taxon>
    </lineage>
</organism>
<feature type="transmembrane region" description="Helical" evidence="7">
    <location>
        <begin position="273"/>
        <end position="306"/>
    </location>
</feature>
<proteinExistence type="inferred from homology"/>
<evidence type="ECO:0000256" key="3">
    <source>
        <dbReference type="ARBA" id="ARBA00022475"/>
    </source>
</evidence>
<dbReference type="Pfam" id="PF02417">
    <property type="entry name" value="Chromate_transp"/>
    <property type="match status" value="2"/>
</dbReference>
<dbReference type="OrthoDB" id="9788907at2"/>
<dbReference type="PANTHER" id="PTHR33567:SF3">
    <property type="entry name" value="CHROMATE ION TRANSPORTER (EUROFUNG)"/>
    <property type="match status" value="1"/>
</dbReference>
<feature type="transmembrane region" description="Helical" evidence="7">
    <location>
        <begin position="318"/>
        <end position="339"/>
    </location>
</feature>
<dbReference type="Proteomes" id="UP000295280">
    <property type="component" value="Unassembled WGS sequence"/>
</dbReference>
<comment type="subcellular location">
    <subcellularLocation>
        <location evidence="1">Cell membrane</location>
        <topology evidence="1">Multi-pass membrane protein</topology>
    </subcellularLocation>
</comment>
<dbReference type="PIRSF" id="PIRSF004810">
    <property type="entry name" value="ChrA"/>
    <property type="match status" value="1"/>
</dbReference>
<dbReference type="EMBL" id="SCWD01000002">
    <property type="protein sequence ID" value="TDM02502.1"/>
    <property type="molecule type" value="Genomic_DNA"/>
</dbReference>
<evidence type="ECO:0000256" key="2">
    <source>
        <dbReference type="ARBA" id="ARBA00005262"/>
    </source>
</evidence>
<feature type="transmembrane region" description="Helical" evidence="7">
    <location>
        <begin position="105"/>
        <end position="124"/>
    </location>
</feature>
<dbReference type="InterPro" id="IPR014047">
    <property type="entry name" value="Chr_Tranpt_l_chain"/>
</dbReference>
<dbReference type="AlphaFoldDB" id="A0A9Q8CL07"/>
<feature type="transmembrane region" description="Helical" evidence="7">
    <location>
        <begin position="351"/>
        <end position="381"/>
    </location>
</feature>
<keyword evidence="9" id="KW-1185">Reference proteome</keyword>
<dbReference type="PANTHER" id="PTHR33567">
    <property type="entry name" value="CHROMATE ION TRANSPORTER (EUROFUNG)"/>
    <property type="match status" value="1"/>
</dbReference>
<evidence type="ECO:0000256" key="7">
    <source>
        <dbReference type="SAM" id="Phobius"/>
    </source>
</evidence>
<dbReference type="GO" id="GO:0015109">
    <property type="term" value="F:chromate transmembrane transporter activity"/>
    <property type="evidence" value="ECO:0007669"/>
    <property type="project" value="InterPro"/>
</dbReference>
<evidence type="ECO:0000256" key="4">
    <source>
        <dbReference type="ARBA" id="ARBA00022692"/>
    </source>
</evidence>
<sequence length="382" mass="41442">MKQLIEIFMVALKLGVTSFGGPTAHLGYFRNEYVERRKWLSDKVYQDLVALCQFLPGPASSQVGMAIGMMRGGLLGGIAAFLGFTLPSVLLLILAVRLMPESIDWIQGLKLVAVAVVLHAIIGMAKNSLKSWQTLLIALAALAASLFLPTSLTQILIMIASGLTGMMVFRNSSMPFGESLKLPISKTTGLVSLGILVLLLIVLPILSGIIHNDWLTAFDKFYRSGLLVFGGGHVILPLLEREFVPYFLDADDFIAGYGLAQAVPGPLFTFASYIGAVISGVGGGLFAMIAIFLPAFLLVTGCLPFWQQLREKREMKQALIGINAGVIGILTAAWIHPIITHTIADVWDILFAVLLFCGLHYFKLAPWMIVAAGLVIGIFFYR</sequence>
<gene>
    <name evidence="8" type="primary">chrA</name>
    <name evidence="8" type="ORF">ERX40_08075</name>
</gene>
<comment type="caution">
    <text evidence="8">The sequence shown here is derived from an EMBL/GenBank/DDBJ whole genome shotgun (WGS) entry which is preliminary data.</text>
</comment>
<evidence type="ECO:0000313" key="9">
    <source>
        <dbReference type="Proteomes" id="UP000295280"/>
    </source>
</evidence>
<dbReference type="RefSeq" id="WP_133417984.1">
    <property type="nucleotide sequence ID" value="NZ_SCWD01000002.1"/>
</dbReference>
<protein>
    <submittedName>
        <fullName evidence="8">Chromate efflux transporter</fullName>
    </submittedName>
</protein>
<keyword evidence="4 7" id="KW-0812">Transmembrane</keyword>
<keyword evidence="6 7" id="KW-0472">Membrane</keyword>
<evidence type="ECO:0000256" key="1">
    <source>
        <dbReference type="ARBA" id="ARBA00004651"/>
    </source>
</evidence>
<dbReference type="InterPro" id="IPR003370">
    <property type="entry name" value="Chromate_transpt"/>
</dbReference>
<feature type="transmembrane region" description="Helical" evidence="7">
    <location>
        <begin position="189"/>
        <end position="209"/>
    </location>
</feature>
<evidence type="ECO:0000256" key="6">
    <source>
        <dbReference type="ARBA" id="ARBA00023136"/>
    </source>
</evidence>
<feature type="transmembrane region" description="Helical" evidence="7">
    <location>
        <begin position="74"/>
        <end position="99"/>
    </location>
</feature>
<keyword evidence="3" id="KW-1003">Cell membrane</keyword>
<dbReference type="NCBIfam" id="TIGR00937">
    <property type="entry name" value="2A51"/>
    <property type="match status" value="1"/>
</dbReference>
<keyword evidence="5 7" id="KW-1133">Transmembrane helix</keyword>
<reference evidence="8 9" key="1">
    <citation type="submission" date="2019-01" db="EMBL/GenBank/DDBJ databases">
        <title>Draft genome sequences of the type strains of six Macrococcus species.</title>
        <authorList>
            <person name="Mazhar S."/>
            <person name="Altermann E."/>
            <person name="Hill C."/>
            <person name="Mcauliffe O."/>
        </authorList>
    </citation>
    <scope>NUCLEOTIDE SEQUENCE [LARGE SCALE GENOMIC DNA]</scope>
    <source>
        <strain evidence="8 9">ATCC 51828</strain>
    </source>
</reference>
<name>A0A9Q8CL07_9STAP</name>
<comment type="similarity">
    <text evidence="2">Belongs to the chromate ion transporter (CHR) (TC 2.A.51) family.</text>
</comment>
<accession>A0A9Q8CL07</accession>
<feature type="transmembrane region" description="Helical" evidence="7">
    <location>
        <begin position="136"/>
        <end position="169"/>
    </location>
</feature>
<evidence type="ECO:0000313" key="8">
    <source>
        <dbReference type="EMBL" id="TDM02502.1"/>
    </source>
</evidence>
<dbReference type="GO" id="GO:0005886">
    <property type="term" value="C:plasma membrane"/>
    <property type="evidence" value="ECO:0007669"/>
    <property type="project" value="UniProtKB-SubCell"/>
</dbReference>
<feature type="transmembrane region" description="Helical" evidence="7">
    <location>
        <begin position="221"/>
        <end position="239"/>
    </location>
</feature>
<evidence type="ECO:0000256" key="5">
    <source>
        <dbReference type="ARBA" id="ARBA00022989"/>
    </source>
</evidence>